<dbReference type="EMBL" id="CP113432">
    <property type="protein sequence ID" value="WAI49110.1"/>
    <property type="molecule type" value="Genomic_DNA"/>
</dbReference>
<dbReference type="GO" id="GO:0006508">
    <property type="term" value="P:proteolysis"/>
    <property type="evidence" value="ECO:0007669"/>
    <property type="project" value="UniProtKB-KW"/>
</dbReference>
<gene>
    <name evidence="1" type="ORF">OU419_25740</name>
</gene>
<dbReference type="RefSeq" id="WP_254472258.1">
    <property type="nucleotide sequence ID" value="NZ_CP113432.1"/>
</dbReference>
<evidence type="ECO:0000313" key="2">
    <source>
        <dbReference type="Proteomes" id="UP001163624"/>
    </source>
</evidence>
<sequence length="174" mass="18751">MSDATPGRRLGKVMMFLAWGAGILLATHYFGAWEKRQNNPNQQPESVHGAGYVEVRLLGNRAGHYVVDGRINGQPVTFMLDTGATQVAIPQELARNLGLARGAPVTLNTANGRSEGWRTRLSQLDLGDIRLNDVSALVAPGMEGDEVLLGMSALKQLDFTQQGGTLVLRQNSSP</sequence>
<keyword evidence="2" id="KW-1185">Reference proteome</keyword>
<protein>
    <submittedName>
        <fullName evidence="1">TIGR02281 family clan AA aspartic protease</fullName>
        <ecNumber evidence="1">3.4.23.-</ecNumber>
    </submittedName>
</protein>
<evidence type="ECO:0000313" key="1">
    <source>
        <dbReference type="EMBL" id="WAI49110.1"/>
    </source>
</evidence>
<proteinExistence type="predicted"/>
<keyword evidence="1" id="KW-0378">Hydrolase</keyword>
<dbReference type="InterPro" id="IPR034122">
    <property type="entry name" value="Retropepsin-like_bacterial"/>
</dbReference>
<reference evidence="1" key="1">
    <citation type="submission" date="2022-11" db="EMBL/GenBank/DDBJ databases">
        <title>Pseudomonas triclosanedens sp. nov., a triclosan degrader isolated from activated sludge.</title>
        <authorList>
            <person name="Yin Y."/>
            <person name="Lu Z."/>
        </authorList>
    </citation>
    <scope>NUCLEOTIDE SEQUENCE</scope>
    <source>
        <strain evidence="1">ZM23</strain>
    </source>
</reference>
<dbReference type="GO" id="GO:0008233">
    <property type="term" value="F:peptidase activity"/>
    <property type="evidence" value="ECO:0007669"/>
    <property type="project" value="UniProtKB-KW"/>
</dbReference>
<accession>A0ABY6ZYN0</accession>
<dbReference type="Gene3D" id="2.40.70.10">
    <property type="entry name" value="Acid Proteases"/>
    <property type="match status" value="1"/>
</dbReference>
<dbReference type="CDD" id="cd05483">
    <property type="entry name" value="retropepsin_like_bacteria"/>
    <property type="match status" value="1"/>
</dbReference>
<dbReference type="Pfam" id="PF13975">
    <property type="entry name" value="gag-asp_proteas"/>
    <property type="match status" value="1"/>
</dbReference>
<dbReference type="NCBIfam" id="TIGR02281">
    <property type="entry name" value="clan_AA_DTGA"/>
    <property type="match status" value="1"/>
</dbReference>
<dbReference type="InterPro" id="IPR021109">
    <property type="entry name" value="Peptidase_aspartic_dom_sf"/>
</dbReference>
<organism evidence="1 2">
    <name type="scientific">Pseudomonas triclosanedens</name>
    <dbReference type="NCBI Taxonomy" id="2961893"/>
    <lineage>
        <taxon>Bacteria</taxon>
        <taxon>Pseudomonadati</taxon>
        <taxon>Pseudomonadota</taxon>
        <taxon>Gammaproteobacteria</taxon>
        <taxon>Pseudomonadales</taxon>
        <taxon>Pseudomonadaceae</taxon>
        <taxon>Pseudomonas</taxon>
    </lineage>
</organism>
<name>A0ABY6ZYN0_9PSED</name>
<dbReference type="SUPFAM" id="SSF50630">
    <property type="entry name" value="Acid proteases"/>
    <property type="match status" value="1"/>
</dbReference>
<keyword evidence="1" id="KW-0645">Protease</keyword>
<dbReference type="InterPro" id="IPR011969">
    <property type="entry name" value="Clan_AA_Asp_peptidase_C"/>
</dbReference>
<dbReference type="Proteomes" id="UP001163624">
    <property type="component" value="Chromosome"/>
</dbReference>
<dbReference type="EC" id="3.4.23.-" evidence="1"/>